<gene>
    <name evidence="1" type="ORF">CCAP1982_LOCUS3960</name>
</gene>
<sequence>MLTIQFLLRHPKLRWNHTLLTHSLKEICTPAKSAKYAPTANQPSSREQMARMRTASSLRFQLQISRTSPAAALTPATKSSSKHSNYNYTMQHNWDCFKETFTKVLKFLPPPPACLAIPPLFIDPTPSLRPASASFIICMPMGKHWQATPATAALMFEVSAEQRAAEGKFRL</sequence>
<evidence type="ECO:0000313" key="2">
    <source>
        <dbReference type="Proteomes" id="UP000606786"/>
    </source>
</evidence>
<protein>
    <submittedName>
        <fullName evidence="1">(Mediterranean fruit fly) hypothetical protein</fullName>
    </submittedName>
</protein>
<name>A0A811U8T4_CERCA</name>
<comment type="caution">
    <text evidence="1">The sequence shown here is derived from an EMBL/GenBank/DDBJ whole genome shotgun (WGS) entry which is preliminary data.</text>
</comment>
<evidence type="ECO:0000313" key="1">
    <source>
        <dbReference type="EMBL" id="CAD6995241.1"/>
    </source>
</evidence>
<dbReference type="AlphaFoldDB" id="A0A811U8T4"/>
<dbReference type="Proteomes" id="UP000606786">
    <property type="component" value="Unassembled WGS sequence"/>
</dbReference>
<dbReference type="EMBL" id="CAJHJT010000001">
    <property type="protein sequence ID" value="CAD6995241.1"/>
    <property type="molecule type" value="Genomic_DNA"/>
</dbReference>
<reference evidence="1" key="1">
    <citation type="submission" date="2020-11" db="EMBL/GenBank/DDBJ databases">
        <authorList>
            <person name="Whitehead M."/>
        </authorList>
    </citation>
    <scope>NUCLEOTIDE SEQUENCE</scope>
    <source>
        <strain evidence="1">EGII</strain>
    </source>
</reference>
<accession>A0A811U8T4</accession>
<proteinExistence type="predicted"/>
<organism evidence="1 2">
    <name type="scientific">Ceratitis capitata</name>
    <name type="common">Mediterranean fruit fly</name>
    <name type="synonym">Tephritis capitata</name>
    <dbReference type="NCBI Taxonomy" id="7213"/>
    <lineage>
        <taxon>Eukaryota</taxon>
        <taxon>Metazoa</taxon>
        <taxon>Ecdysozoa</taxon>
        <taxon>Arthropoda</taxon>
        <taxon>Hexapoda</taxon>
        <taxon>Insecta</taxon>
        <taxon>Pterygota</taxon>
        <taxon>Neoptera</taxon>
        <taxon>Endopterygota</taxon>
        <taxon>Diptera</taxon>
        <taxon>Brachycera</taxon>
        <taxon>Muscomorpha</taxon>
        <taxon>Tephritoidea</taxon>
        <taxon>Tephritidae</taxon>
        <taxon>Ceratitis</taxon>
        <taxon>Ceratitis</taxon>
    </lineage>
</organism>
<keyword evidence="2" id="KW-1185">Reference proteome</keyword>